<evidence type="ECO:0000313" key="3">
    <source>
        <dbReference type="Proteomes" id="UP000253845"/>
    </source>
</evidence>
<evidence type="ECO:0000256" key="1">
    <source>
        <dbReference type="SAM" id="MobiDB-lite"/>
    </source>
</evidence>
<organism evidence="2 3">
    <name type="scientific">Aspergillus niger ATCC 13496</name>
    <dbReference type="NCBI Taxonomy" id="1353008"/>
    <lineage>
        <taxon>Eukaryota</taxon>
        <taxon>Fungi</taxon>
        <taxon>Dikarya</taxon>
        <taxon>Ascomycota</taxon>
        <taxon>Pezizomycotina</taxon>
        <taxon>Eurotiomycetes</taxon>
        <taxon>Eurotiomycetidae</taxon>
        <taxon>Eurotiales</taxon>
        <taxon>Aspergillaceae</taxon>
        <taxon>Aspergillus</taxon>
        <taxon>Aspergillus subgen. Circumdati</taxon>
    </lineage>
</organism>
<protein>
    <submittedName>
        <fullName evidence="2">Uncharacterized protein</fullName>
    </submittedName>
</protein>
<gene>
    <name evidence="2" type="ORF">M747DRAFT_294043</name>
</gene>
<feature type="region of interest" description="Disordered" evidence="1">
    <location>
        <begin position="39"/>
        <end position="68"/>
    </location>
</feature>
<dbReference type="AlphaFoldDB" id="A0A370C8U9"/>
<sequence>MVAAGGGHSTIQDLDRYGSKYPVGVHSASVLAQWHPVGPSHLTLETSNGSKENSGTQSTLHANPNYLR</sequence>
<name>A0A370C8U9_ASPNG</name>
<evidence type="ECO:0000313" key="2">
    <source>
        <dbReference type="EMBL" id="RDH22403.1"/>
    </source>
</evidence>
<accession>A0A370C8U9</accession>
<dbReference type="EMBL" id="KZ851907">
    <property type="protein sequence ID" value="RDH22403.1"/>
    <property type="molecule type" value="Genomic_DNA"/>
</dbReference>
<dbReference type="VEuPathDB" id="FungiDB:M747DRAFT_294043"/>
<reference evidence="2 3" key="1">
    <citation type="submission" date="2018-07" db="EMBL/GenBank/DDBJ databases">
        <title>Section-level genome sequencing of Aspergillus section Nigri to investigate inter- and intra-species variation.</title>
        <authorList>
            <consortium name="DOE Joint Genome Institute"/>
            <person name="Vesth T.C."/>
            <person name="Nybo J.L."/>
            <person name="Theobald S."/>
            <person name="Frisvad J.C."/>
            <person name="Larsen T.O."/>
            <person name="Nielsen K.F."/>
            <person name="Hoof J.B."/>
            <person name="Brandl J."/>
            <person name="Salamov A."/>
            <person name="Riley R."/>
            <person name="Gladden J.M."/>
            <person name="Phatale P."/>
            <person name="Nielsen M.T."/>
            <person name="Lyhne E.K."/>
            <person name="Kogle M.E."/>
            <person name="Strasser K."/>
            <person name="McDonnell E."/>
            <person name="Barry K."/>
            <person name="Clum A."/>
            <person name="Chen C."/>
            <person name="Nolan M."/>
            <person name="Sandor L."/>
            <person name="Kuo A."/>
            <person name="Lipzen A."/>
            <person name="Hainaut M."/>
            <person name="Drula E."/>
            <person name="Tsang A."/>
            <person name="Magnuson J.K."/>
            <person name="Henrissat B."/>
            <person name="Wiebenga A."/>
            <person name="Simmons B.A."/>
            <person name="Makela M.R."/>
            <person name="De vries R.P."/>
            <person name="Grigoriev I.V."/>
            <person name="Mortensen U.H."/>
            <person name="Baker S.E."/>
            <person name="Andersen M.R."/>
        </authorList>
    </citation>
    <scope>NUCLEOTIDE SEQUENCE [LARGE SCALE GENOMIC DNA]</scope>
    <source>
        <strain evidence="2 3">ATCC 13496</strain>
    </source>
</reference>
<feature type="compositionally biased region" description="Polar residues" evidence="1">
    <location>
        <begin position="43"/>
        <end position="62"/>
    </location>
</feature>
<proteinExistence type="predicted"/>
<dbReference type="Proteomes" id="UP000253845">
    <property type="component" value="Unassembled WGS sequence"/>
</dbReference>